<reference evidence="1 2" key="1">
    <citation type="journal article" date="2016" name="Proc. Natl. Acad. Sci. U.S.A.">
        <title>Comparative genomics of biotechnologically important yeasts.</title>
        <authorList>
            <person name="Riley R."/>
            <person name="Haridas S."/>
            <person name="Wolfe K.H."/>
            <person name="Lopes M.R."/>
            <person name="Hittinger C.T."/>
            <person name="Goeker M."/>
            <person name="Salamov A.A."/>
            <person name="Wisecaver J.H."/>
            <person name="Long T.M."/>
            <person name="Calvey C.H."/>
            <person name="Aerts A.L."/>
            <person name="Barry K.W."/>
            <person name="Choi C."/>
            <person name="Clum A."/>
            <person name="Coughlan A.Y."/>
            <person name="Deshpande S."/>
            <person name="Douglass A.P."/>
            <person name="Hanson S.J."/>
            <person name="Klenk H.-P."/>
            <person name="LaButti K.M."/>
            <person name="Lapidus A."/>
            <person name="Lindquist E.A."/>
            <person name="Lipzen A.M."/>
            <person name="Meier-Kolthoff J.P."/>
            <person name="Ohm R.A."/>
            <person name="Otillar R.P."/>
            <person name="Pangilinan J.L."/>
            <person name="Peng Y."/>
            <person name="Rokas A."/>
            <person name="Rosa C.A."/>
            <person name="Scheuner C."/>
            <person name="Sibirny A.A."/>
            <person name="Slot J.C."/>
            <person name="Stielow J.B."/>
            <person name="Sun H."/>
            <person name="Kurtzman C.P."/>
            <person name="Blackwell M."/>
            <person name="Grigoriev I.V."/>
            <person name="Jeffries T.W."/>
        </authorList>
    </citation>
    <scope>NUCLEOTIDE SEQUENCE [LARGE SCALE GENOMIC DNA]</scope>
    <source>
        <strain evidence="1 2">NRRL Y-11557</strain>
    </source>
</reference>
<gene>
    <name evidence="1" type="ORF">LIPSTDRAFT_73970</name>
</gene>
<dbReference type="EMBL" id="KV454298">
    <property type="protein sequence ID" value="ODQ71332.1"/>
    <property type="molecule type" value="Genomic_DNA"/>
</dbReference>
<evidence type="ECO:0000313" key="1">
    <source>
        <dbReference type="EMBL" id="ODQ71332.1"/>
    </source>
</evidence>
<keyword evidence="2" id="KW-1185">Reference proteome</keyword>
<sequence>MAGGLLASIIREVSRIQGISSEIGDRVTQSTESGNTRGRTTRGWDGVIYCR</sequence>
<evidence type="ECO:0000313" key="2">
    <source>
        <dbReference type="Proteomes" id="UP000094385"/>
    </source>
</evidence>
<protein>
    <submittedName>
        <fullName evidence="1">Uncharacterized protein</fullName>
    </submittedName>
</protein>
<organism evidence="1 2">
    <name type="scientific">Lipomyces starkeyi NRRL Y-11557</name>
    <dbReference type="NCBI Taxonomy" id="675824"/>
    <lineage>
        <taxon>Eukaryota</taxon>
        <taxon>Fungi</taxon>
        <taxon>Dikarya</taxon>
        <taxon>Ascomycota</taxon>
        <taxon>Saccharomycotina</taxon>
        <taxon>Lipomycetes</taxon>
        <taxon>Lipomycetales</taxon>
        <taxon>Lipomycetaceae</taxon>
        <taxon>Lipomyces</taxon>
    </lineage>
</organism>
<dbReference type="Proteomes" id="UP000094385">
    <property type="component" value="Unassembled WGS sequence"/>
</dbReference>
<proteinExistence type="predicted"/>
<dbReference type="AlphaFoldDB" id="A0A1E3Q2F2"/>
<name>A0A1E3Q2F2_LIPST</name>
<accession>A0A1E3Q2F2</accession>